<dbReference type="AlphaFoldDB" id="A0A1R3HIQ4"/>
<accession>A0A1R3HIQ4</accession>
<proteinExistence type="predicted"/>
<evidence type="ECO:0000313" key="2">
    <source>
        <dbReference type="Proteomes" id="UP000188268"/>
    </source>
</evidence>
<sequence length="33" mass="3932">MEEITMKIRTRWSNKRTLGGQQIAFLKPLEKRA</sequence>
<reference evidence="1 2" key="1">
    <citation type="submission" date="2013-09" db="EMBL/GenBank/DDBJ databases">
        <title>Corchorus capsularis genome sequencing.</title>
        <authorList>
            <person name="Alam M."/>
            <person name="Haque M.S."/>
            <person name="Islam M.S."/>
            <person name="Emdad E.M."/>
            <person name="Islam M.M."/>
            <person name="Ahmed B."/>
            <person name="Halim A."/>
            <person name="Hossen Q.M.M."/>
            <person name="Hossain M.Z."/>
            <person name="Ahmed R."/>
            <person name="Khan M.M."/>
            <person name="Islam R."/>
            <person name="Rashid M.M."/>
            <person name="Khan S.A."/>
            <person name="Rahman M.S."/>
            <person name="Alam M."/>
        </authorList>
    </citation>
    <scope>NUCLEOTIDE SEQUENCE [LARGE SCALE GENOMIC DNA]</scope>
    <source>
        <strain evidence="2">cv. CVL-1</strain>
        <tissue evidence="1">Whole seedling</tissue>
    </source>
</reference>
<comment type="caution">
    <text evidence="1">The sequence shown here is derived from an EMBL/GenBank/DDBJ whole genome shotgun (WGS) entry which is preliminary data.</text>
</comment>
<dbReference type="EMBL" id="AWWV01011840">
    <property type="protein sequence ID" value="OMO70185.1"/>
    <property type="molecule type" value="Genomic_DNA"/>
</dbReference>
<keyword evidence="2" id="KW-1185">Reference proteome</keyword>
<organism evidence="1 2">
    <name type="scientific">Corchorus capsularis</name>
    <name type="common">Jute</name>
    <dbReference type="NCBI Taxonomy" id="210143"/>
    <lineage>
        <taxon>Eukaryota</taxon>
        <taxon>Viridiplantae</taxon>
        <taxon>Streptophyta</taxon>
        <taxon>Embryophyta</taxon>
        <taxon>Tracheophyta</taxon>
        <taxon>Spermatophyta</taxon>
        <taxon>Magnoliopsida</taxon>
        <taxon>eudicotyledons</taxon>
        <taxon>Gunneridae</taxon>
        <taxon>Pentapetalae</taxon>
        <taxon>rosids</taxon>
        <taxon>malvids</taxon>
        <taxon>Malvales</taxon>
        <taxon>Malvaceae</taxon>
        <taxon>Grewioideae</taxon>
        <taxon>Apeibeae</taxon>
        <taxon>Corchorus</taxon>
    </lineage>
</organism>
<gene>
    <name evidence="1" type="ORF">CCACVL1_19072</name>
</gene>
<dbReference type="Gramene" id="OMO70185">
    <property type="protein sequence ID" value="OMO70185"/>
    <property type="gene ID" value="CCACVL1_19072"/>
</dbReference>
<protein>
    <submittedName>
        <fullName evidence="1">Uncharacterized protein</fullName>
    </submittedName>
</protein>
<evidence type="ECO:0000313" key="1">
    <source>
        <dbReference type="EMBL" id="OMO70185.1"/>
    </source>
</evidence>
<dbReference type="Proteomes" id="UP000188268">
    <property type="component" value="Unassembled WGS sequence"/>
</dbReference>
<name>A0A1R3HIQ4_COCAP</name>